<gene>
    <name evidence="9" type="ORF">A7E75_14530</name>
</gene>
<evidence type="ECO:0000256" key="6">
    <source>
        <dbReference type="ARBA" id="ARBA00023136"/>
    </source>
</evidence>
<dbReference type="EMBL" id="CP015518">
    <property type="protein sequence ID" value="APG26389.1"/>
    <property type="molecule type" value="Genomic_DNA"/>
</dbReference>
<keyword evidence="3" id="KW-1003">Cell membrane</keyword>
<feature type="domain" description="MgtC/SapB/SrpB/YhiD N-terminal" evidence="8">
    <location>
        <begin position="11"/>
        <end position="143"/>
    </location>
</feature>
<dbReference type="InterPro" id="IPR049177">
    <property type="entry name" value="MgtC_SapB_SrpB_YhiD_N"/>
</dbReference>
<comment type="subcellular location">
    <subcellularLocation>
        <location evidence="1">Cell membrane</location>
        <topology evidence="1">Multi-pass membrane protein</topology>
    </subcellularLocation>
</comment>
<dbReference type="InterPro" id="IPR003416">
    <property type="entry name" value="MgtC/SapB/SrpB/YhiD_fam"/>
</dbReference>
<dbReference type="STRING" id="29542.A6070_08565"/>
<keyword evidence="10" id="KW-1185">Reference proteome</keyword>
<keyword evidence="6 7" id="KW-0472">Membrane</keyword>
<dbReference type="Proteomes" id="UP000182264">
    <property type="component" value="Chromosome"/>
</dbReference>
<sequence length="225" mass="23953">MNYDFSLMGRLLLAALLGGMLGFEREIHGRPAGFRTHLLVALGACLMMLVSEFFFVKYHGLTSGAAMRIDPGRIAAQIVTGIGFLGAGAIIKDGSAIRGLTTAACLWVAAGIGMAVGTGLYVPALAVTGMAVGALMFLKRVEESMAKDSYATLTVYCDANPSVGTLVEACLDAQGLRRVDVAVEKDKQAGEVRYDYVVVRIGPMRSSTLVEDIANLEGVRKVRFR</sequence>
<keyword evidence="4 7" id="KW-0812">Transmembrane</keyword>
<dbReference type="GO" id="GO:0005886">
    <property type="term" value="C:plasma membrane"/>
    <property type="evidence" value="ECO:0007669"/>
    <property type="project" value="UniProtKB-SubCell"/>
</dbReference>
<dbReference type="Pfam" id="PF02308">
    <property type="entry name" value="MgtC"/>
    <property type="match status" value="1"/>
</dbReference>
<dbReference type="PANTHER" id="PTHR33778">
    <property type="entry name" value="PROTEIN MGTC"/>
    <property type="match status" value="1"/>
</dbReference>
<evidence type="ECO:0000259" key="8">
    <source>
        <dbReference type="Pfam" id="PF02308"/>
    </source>
</evidence>
<evidence type="ECO:0000256" key="3">
    <source>
        <dbReference type="ARBA" id="ARBA00022475"/>
    </source>
</evidence>
<dbReference type="PRINTS" id="PR01837">
    <property type="entry name" value="MGTCSAPBPROT"/>
</dbReference>
<evidence type="ECO:0000256" key="2">
    <source>
        <dbReference type="ARBA" id="ARBA00009298"/>
    </source>
</evidence>
<evidence type="ECO:0000313" key="9">
    <source>
        <dbReference type="EMBL" id="APG26389.1"/>
    </source>
</evidence>
<protein>
    <recommendedName>
        <fullName evidence="8">MgtC/SapB/SrpB/YhiD N-terminal domain-containing protein</fullName>
    </recommendedName>
</protein>
<dbReference type="AlphaFoldDB" id="A0A1L3GKD7"/>
<evidence type="ECO:0000256" key="7">
    <source>
        <dbReference type="SAM" id="Phobius"/>
    </source>
</evidence>
<name>A0A1L3GKD7_SYNAC</name>
<accession>A0A1L3GKD7</accession>
<evidence type="ECO:0000256" key="5">
    <source>
        <dbReference type="ARBA" id="ARBA00022989"/>
    </source>
</evidence>
<comment type="similarity">
    <text evidence="2">Belongs to the MgtC/SapB family.</text>
</comment>
<feature type="transmembrane region" description="Helical" evidence="7">
    <location>
        <begin position="74"/>
        <end position="91"/>
    </location>
</feature>
<feature type="transmembrane region" description="Helical" evidence="7">
    <location>
        <begin position="36"/>
        <end position="54"/>
    </location>
</feature>
<proteinExistence type="inferred from homology"/>
<reference evidence="9 10" key="1">
    <citation type="journal article" date="2017" name="Genome Announc.">
        <title>Complete Genome Sequences of Two Acetylene-Fermenting Pelobacter acetylenicus Strains.</title>
        <authorList>
            <person name="Sutton J.M."/>
            <person name="Baesman S.M."/>
            <person name="Fierst J.L."/>
            <person name="Poret-Peterson A.T."/>
            <person name="Oremland R.S."/>
            <person name="Dunlap D.S."/>
            <person name="Akob D.M."/>
        </authorList>
    </citation>
    <scope>NUCLEOTIDE SEQUENCE [LARGE SCALE GENOMIC DNA]</scope>
    <source>
        <strain evidence="9 10">DSM 3247</strain>
    </source>
</reference>
<organism evidence="9 10">
    <name type="scientific">Syntrophotalea acetylenica</name>
    <name type="common">Pelobacter acetylenicus</name>
    <dbReference type="NCBI Taxonomy" id="29542"/>
    <lineage>
        <taxon>Bacteria</taxon>
        <taxon>Pseudomonadati</taxon>
        <taxon>Thermodesulfobacteriota</taxon>
        <taxon>Desulfuromonadia</taxon>
        <taxon>Desulfuromonadales</taxon>
        <taxon>Syntrophotaleaceae</taxon>
        <taxon>Syntrophotalea</taxon>
    </lineage>
</organism>
<evidence type="ECO:0000256" key="4">
    <source>
        <dbReference type="ARBA" id="ARBA00022692"/>
    </source>
</evidence>
<evidence type="ECO:0000256" key="1">
    <source>
        <dbReference type="ARBA" id="ARBA00004651"/>
    </source>
</evidence>
<evidence type="ECO:0000313" key="10">
    <source>
        <dbReference type="Proteomes" id="UP000182264"/>
    </source>
</evidence>
<dbReference type="PANTHER" id="PTHR33778:SF1">
    <property type="entry name" value="MAGNESIUM TRANSPORTER YHID-RELATED"/>
    <property type="match status" value="1"/>
</dbReference>
<feature type="transmembrane region" description="Helical" evidence="7">
    <location>
        <begin position="120"/>
        <end position="138"/>
    </location>
</feature>
<feature type="transmembrane region" description="Helical" evidence="7">
    <location>
        <begin position="6"/>
        <end position="24"/>
    </location>
</feature>
<keyword evidence="5 7" id="KW-1133">Transmembrane helix</keyword>